<evidence type="ECO:0000313" key="2">
    <source>
        <dbReference type="EMBL" id="WEW61292.1"/>
    </source>
</evidence>
<accession>A0AAF0DMG1</accession>
<proteinExistence type="predicted"/>
<protein>
    <submittedName>
        <fullName evidence="2">Uncharacterized protein</fullName>
    </submittedName>
</protein>
<keyword evidence="3" id="KW-1185">Reference proteome</keyword>
<reference evidence="2" key="1">
    <citation type="submission" date="2023-03" db="EMBL/GenBank/DDBJ databases">
        <title>Emydomyces testavorans Genome Sequence.</title>
        <authorList>
            <person name="Hoyer L."/>
        </authorList>
    </citation>
    <scope>NUCLEOTIDE SEQUENCE</scope>
    <source>
        <strain evidence="2">16-2883</strain>
    </source>
</reference>
<dbReference type="AlphaFoldDB" id="A0AAF0DMG1"/>
<evidence type="ECO:0000256" key="1">
    <source>
        <dbReference type="SAM" id="MobiDB-lite"/>
    </source>
</evidence>
<sequence>MAFHANPTPLPPTSLLSTRRIPTSTAHAFLAAYLERAATDPSHQPDSTLSAHGPVAANTGATPNLVLHNLKRVQAGLRGEVLGRDVVLEQQQQLQREERDGMEGLKKKQGKKTTMMGMGMGKGGGATAAAAGAGDAGKLDDGWQDLESFEREQVDLVQGGDDDGDDGGNFGATAVEGDMGVEDDVKEAVMNKEERKRKKKERRKAEQRAKASAAS</sequence>
<dbReference type="EMBL" id="CP120630">
    <property type="protein sequence ID" value="WEW61292.1"/>
    <property type="molecule type" value="Genomic_DNA"/>
</dbReference>
<dbReference type="Proteomes" id="UP001219355">
    <property type="component" value="Chromosome 4"/>
</dbReference>
<name>A0AAF0DMG1_9EURO</name>
<feature type="compositionally biased region" description="Basic and acidic residues" evidence="1">
    <location>
        <begin position="95"/>
        <end position="106"/>
    </location>
</feature>
<gene>
    <name evidence="2" type="ORF">PRK78_006782</name>
</gene>
<feature type="region of interest" description="Disordered" evidence="1">
    <location>
        <begin position="93"/>
        <end position="215"/>
    </location>
</feature>
<evidence type="ECO:0000313" key="3">
    <source>
        <dbReference type="Proteomes" id="UP001219355"/>
    </source>
</evidence>
<organism evidence="2 3">
    <name type="scientific">Emydomyces testavorans</name>
    <dbReference type="NCBI Taxonomy" id="2070801"/>
    <lineage>
        <taxon>Eukaryota</taxon>
        <taxon>Fungi</taxon>
        <taxon>Dikarya</taxon>
        <taxon>Ascomycota</taxon>
        <taxon>Pezizomycotina</taxon>
        <taxon>Eurotiomycetes</taxon>
        <taxon>Eurotiomycetidae</taxon>
        <taxon>Onygenales</taxon>
        <taxon>Nannizziopsiaceae</taxon>
        <taxon>Emydomyces</taxon>
    </lineage>
</organism>